<dbReference type="AlphaFoldDB" id="A0AAF3FNP2"/>
<evidence type="ECO:0000256" key="1">
    <source>
        <dbReference type="SAM" id="MobiDB-lite"/>
    </source>
</evidence>
<feature type="region of interest" description="Disordered" evidence="1">
    <location>
        <begin position="43"/>
        <end position="83"/>
    </location>
</feature>
<feature type="region of interest" description="Disordered" evidence="1">
    <location>
        <begin position="1"/>
        <end position="22"/>
    </location>
</feature>
<evidence type="ECO:0000313" key="3">
    <source>
        <dbReference type="WBParaSite" id="MBELARI_LOCUS8816"/>
    </source>
</evidence>
<feature type="compositionally biased region" description="Low complexity" evidence="1">
    <location>
        <begin position="11"/>
        <end position="22"/>
    </location>
</feature>
<proteinExistence type="predicted"/>
<accession>A0AAF3FNP2</accession>
<dbReference type="Proteomes" id="UP000887575">
    <property type="component" value="Unassembled WGS sequence"/>
</dbReference>
<name>A0AAF3FNP2_9BILA</name>
<feature type="compositionally biased region" description="Basic and acidic residues" evidence="1">
    <location>
        <begin position="61"/>
        <end position="70"/>
    </location>
</feature>
<dbReference type="WBParaSite" id="MBELARI_LOCUS8816">
    <property type="protein sequence ID" value="MBELARI_LOCUS8816"/>
    <property type="gene ID" value="MBELARI_LOCUS8816"/>
</dbReference>
<evidence type="ECO:0000313" key="2">
    <source>
        <dbReference type="Proteomes" id="UP000887575"/>
    </source>
</evidence>
<reference evidence="3" key="1">
    <citation type="submission" date="2024-02" db="UniProtKB">
        <authorList>
            <consortium name="WormBaseParasite"/>
        </authorList>
    </citation>
    <scope>IDENTIFICATION</scope>
</reference>
<sequence>MTMPSVNLIMPKKQQQPQQQQQFKAISAIRMPMALAMQTLHISEKRESTDSATSSRNGSICDEKAPELRRHASAPQLDKASIHKKKFAQIEKGVKQHSSFDTVSLPKTILGRFKHLTCQ</sequence>
<protein>
    <submittedName>
        <fullName evidence="3">Uncharacterized protein</fullName>
    </submittedName>
</protein>
<keyword evidence="2" id="KW-1185">Reference proteome</keyword>
<organism evidence="2 3">
    <name type="scientific">Mesorhabditis belari</name>
    <dbReference type="NCBI Taxonomy" id="2138241"/>
    <lineage>
        <taxon>Eukaryota</taxon>
        <taxon>Metazoa</taxon>
        <taxon>Ecdysozoa</taxon>
        <taxon>Nematoda</taxon>
        <taxon>Chromadorea</taxon>
        <taxon>Rhabditida</taxon>
        <taxon>Rhabditina</taxon>
        <taxon>Rhabditomorpha</taxon>
        <taxon>Rhabditoidea</taxon>
        <taxon>Rhabditidae</taxon>
        <taxon>Mesorhabditinae</taxon>
        <taxon>Mesorhabditis</taxon>
    </lineage>
</organism>